<evidence type="ECO:0000313" key="4">
    <source>
        <dbReference type="EMBL" id="RZS72541.1"/>
    </source>
</evidence>
<dbReference type="AlphaFoldDB" id="A0A4V2F164"/>
<protein>
    <submittedName>
        <fullName evidence="4">Tetratricopeptide repeat protein</fullName>
    </submittedName>
</protein>
<dbReference type="PROSITE" id="PS50005">
    <property type="entry name" value="TPR"/>
    <property type="match status" value="1"/>
</dbReference>
<keyword evidence="1" id="KW-0802">TPR repeat</keyword>
<dbReference type="Pfam" id="PF13181">
    <property type="entry name" value="TPR_8"/>
    <property type="match status" value="1"/>
</dbReference>
<dbReference type="PANTHER" id="PTHR12558">
    <property type="entry name" value="CELL DIVISION CYCLE 16,23,27"/>
    <property type="match status" value="1"/>
</dbReference>
<feature type="chain" id="PRO_5020806313" evidence="3">
    <location>
        <begin position="22"/>
        <end position="566"/>
    </location>
</feature>
<name>A0A4V2F164_9BACT</name>
<keyword evidence="3" id="KW-0732">Signal</keyword>
<sequence length="566" mass="62687">MMKRSLSLLVAFVMGSTLLFAQKVEDGKKFLYYEKYKSAKDALESVLSANPNNIDAVYWLGQTLLSQTPKDSVGAKNLYQKLLQQNGSAPLVLAGIGQIELMEGKVNDARQRFEMAVNLTKGKDIDVLNAIARANINTKLGDPNYAIEKLNQATQVKGFKDPETYLLMGDAYRKLINGGEAVQAYNKAFQLDNKLAAAKHKIAKVYLTQNNPDFFLPAFEEAIAADPAYAPTYFELFYYWYNRDVNKAAPYLDKFAANTDAGPEVEYLKTDFTYAKGDFAGAKTKAEQLIQQYGEKVKPRMYKMVAYVNDTLGDIAGARKAMDTYFAKADQDDIVPADYVELANIDTKTPGSELNAFTNLQKAVALDTVIDNKVKYINTAAALAKKLGNRKEEARWLGIAYNLKPDPSQTDLYNWGQAHYQAGDYQTADSIYCGIYQSKYPDQIYGYLWCARSKQAQDDSVNTGGLAVDAYKLLAEKATQIDSVKFKSQIVSSYFYLVQYYNDIKKDRETAIDYLDKILSVDPGNATALKFKDILEKAGKPASQPKPRTGSSSAAGGSGAKSSSGK</sequence>
<dbReference type="PANTHER" id="PTHR12558:SF13">
    <property type="entry name" value="CELL DIVISION CYCLE PROTEIN 27 HOMOLOG"/>
    <property type="match status" value="1"/>
</dbReference>
<dbReference type="Gene3D" id="1.25.40.10">
    <property type="entry name" value="Tetratricopeptide repeat domain"/>
    <property type="match status" value="3"/>
</dbReference>
<dbReference type="RefSeq" id="WP_158643763.1">
    <property type="nucleotide sequence ID" value="NZ_SGXA01000002.1"/>
</dbReference>
<dbReference type="SUPFAM" id="SSF48452">
    <property type="entry name" value="TPR-like"/>
    <property type="match status" value="2"/>
</dbReference>
<feature type="signal peptide" evidence="3">
    <location>
        <begin position="1"/>
        <end position="21"/>
    </location>
</feature>
<feature type="repeat" description="TPR" evidence="1">
    <location>
        <begin position="162"/>
        <end position="195"/>
    </location>
</feature>
<proteinExistence type="predicted"/>
<feature type="region of interest" description="Disordered" evidence="2">
    <location>
        <begin position="538"/>
        <end position="566"/>
    </location>
</feature>
<dbReference type="Proteomes" id="UP000293874">
    <property type="component" value="Unassembled WGS sequence"/>
</dbReference>
<reference evidence="4 5" key="1">
    <citation type="submission" date="2019-02" db="EMBL/GenBank/DDBJ databases">
        <title>Genomic Encyclopedia of Type Strains, Phase IV (KMG-IV): sequencing the most valuable type-strain genomes for metagenomic binning, comparative biology and taxonomic classification.</title>
        <authorList>
            <person name="Goeker M."/>
        </authorList>
    </citation>
    <scope>NUCLEOTIDE SEQUENCE [LARGE SCALE GENOMIC DNA]</scope>
    <source>
        <strain evidence="4 5">DSM 18116</strain>
    </source>
</reference>
<dbReference type="InterPro" id="IPR011990">
    <property type="entry name" value="TPR-like_helical_dom_sf"/>
</dbReference>
<dbReference type="EMBL" id="SGXA01000002">
    <property type="protein sequence ID" value="RZS72541.1"/>
    <property type="molecule type" value="Genomic_DNA"/>
</dbReference>
<comment type="caution">
    <text evidence="4">The sequence shown here is derived from an EMBL/GenBank/DDBJ whole genome shotgun (WGS) entry which is preliminary data.</text>
</comment>
<keyword evidence="5" id="KW-1185">Reference proteome</keyword>
<evidence type="ECO:0000256" key="2">
    <source>
        <dbReference type="SAM" id="MobiDB-lite"/>
    </source>
</evidence>
<dbReference type="OrthoDB" id="638548at2"/>
<dbReference type="InterPro" id="IPR019734">
    <property type="entry name" value="TPR_rpt"/>
</dbReference>
<accession>A0A4V2F164</accession>
<organism evidence="4 5">
    <name type="scientific">Pseudobacter ginsenosidimutans</name>
    <dbReference type="NCBI Taxonomy" id="661488"/>
    <lineage>
        <taxon>Bacteria</taxon>
        <taxon>Pseudomonadati</taxon>
        <taxon>Bacteroidota</taxon>
        <taxon>Chitinophagia</taxon>
        <taxon>Chitinophagales</taxon>
        <taxon>Chitinophagaceae</taxon>
        <taxon>Pseudobacter</taxon>
    </lineage>
</organism>
<evidence type="ECO:0000256" key="1">
    <source>
        <dbReference type="PROSITE-ProRule" id="PRU00339"/>
    </source>
</evidence>
<dbReference type="SMART" id="SM00028">
    <property type="entry name" value="TPR"/>
    <property type="match status" value="5"/>
</dbReference>
<gene>
    <name evidence="4" type="ORF">EV199_4462</name>
</gene>
<evidence type="ECO:0000256" key="3">
    <source>
        <dbReference type="SAM" id="SignalP"/>
    </source>
</evidence>
<feature type="compositionally biased region" description="Low complexity" evidence="2">
    <location>
        <begin position="550"/>
        <end position="566"/>
    </location>
</feature>
<evidence type="ECO:0000313" key="5">
    <source>
        <dbReference type="Proteomes" id="UP000293874"/>
    </source>
</evidence>